<dbReference type="GO" id="GO:0008270">
    <property type="term" value="F:zinc ion binding"/>
    <property type="evidence" value="ECO:0007669"/>
    <property type="project" value="UniProtKB-KW"/>
</dbReference>
<feature type="domain" description="CCHC-type" evidence="3">
    <location>
        <begin position="330"/>
        <end position="345"/>
    </location>
</feature>
<evidence type="ECO:0000256" key="1">
    <source>
        <dbReference type="PROSITE-ProRule" id="PRU00047"/>
    </source>
</evidence>
<sequence>MPGDGSEEEYQIDQLPLPSSRTTSPTSQRENRDTGVSHEIKQLRNEVKQMVEIMAIEYSLKDPRPQGNAVEHSEDESINQTNLKPYSSNVGSNSNRNSYVNSHQASGNNNTLNGNTTSTPNSYTSNVNTNSFERCFHNKRADGSMRSYPIRDRKEYQGFDIKKNDLPDSWLRIFADTAKYNGDSLLEALYSVLPYSKDEFKVVFKKMFNIKPWKELERDTNLVHMKSDESVRSYLLRMSSYCSDSDSPFKAMKSNLLNIGIPEELKSTILTLENDYRSKHNEPPPDDVFMDFIMIADDFNSHNKARNMIQLKGTQQNSSFNNNKTSNNVCHGCGEKGHWLSRCPQNRNKQQNDEPKSSNAVSISKNQDRHCPSLPIYLDGISVLAYIDGVSSANILHSGLIDRYDWGNKTQPSNTNLVVVTGTVAPADAEINSLTVTTGPISTNNRFIVANNPKLPILLGRPWLDKVNGIIDFRHSIISMQVDSLRRTCNLLNRDPVAPDSTTNGQSNTIGNPFKTINLVSLITHNDTIQNVHCNFTSVTDLIKKEDEYNIGKYTTGQEIKVLLNKFPGIVCKSF</sequence>
<feature type="compositionally biased region" description="Low complexity" evidence="2">
    <location>
        <begin position="86"/>
        <end position="126"/>
    </location>
</feature>
<feature type="compositionally biased region" description="Basic and acidic residues" evidence="2">
    <location>
        <begin position="29"/>
        <end position="40"/>
    </location>
</feature>
<feature type="region of interest" description="Disordered" evidence="2">
    <location>
        <begin position="344"/>
        <end position="367"/>
    </location>
</feature>
<keyword evidence="5" id="KW-1185">Reference proteome</keyword>
<name>A0A137PE35_CONC2</name>
<feature type="region of interest" description="Disordered" evidence="2">
    <location>
        <begin position="1"/>
        <end position="40"/>
    </location>
</feature>
<reference evidence="4 5" key="1">
    <citation type="journal article" date="2015" name="Genome Biol. Evol.">
        <title>Phylogenomic analyses indicate that early fungi evolved digesting cell walls of algal ancestors of land plants.</title>
        <authorList>
            <person name="Chang Y."/>
            <person name="Wang S."/>
            <person name="Sekimoto S."/>
            <person name="Aerts A.L."/>
            <person name="Choi C."/>
            <person name="Clum A."/>
            <person name="LaButti K.M."/>
            <person name="Lindquist E.A."/>
            <person name="Yee Ngan C."/>
            <person name="Ohm R.A."/>
            <person name="Salamov A.A."/>
            <person name="Grigoriev I.V."/>
            <person name="Spatafora J.W."/>
            <person name="Berbee M.L."/>
        </authorList>
    </citation>
    <scope>NUCLEOTIDE SEQUENCE [LARGE SCALE GENOMIC DNA]</scope>
    <source>
        <strain evidence="4 5">NRRL 28638</strain>
    </source>
</reference>
<dbReference type="InterPro" id="IPR036875">
    <property type="entry name" value="Znf_CCHC_sf"/>
</dbReference>
<evidence type="ECO:0000259" key="3">
    <source>
        <dbReference type="PROSITE" id="PS50158"/>
    </source>
</evidence>
<dbReference type="EMBL" id="KQ964440">
    <property type="protein sequence ID" value="KXN73269.1"/>
    <property type="molecule type" value="Genomic_DNA"/>
</dbReference>
<dbReference type="InterPro" id="IPR021109">
    <property type="entry name" value="Peptidase_aspartic_dom_sf"/>
</dbReference>
<protein>
    <recommendedName>
        <fullName evidence="3">CCHC-type domain-containing protein</fullName>
    </recommendedName>
</protein>
<accession>A0A137PE35</accession>
<dbReference type="GO" id="GO:0003676">
    <property type="term" value="F:nucleic acid binding"/>
    <property type="evidence" value="ECO:0007669"/>
    <property type="project" value="InterPro"/>
</dbReference>
<gene>
    <name evidence="4" type="ORF">CONCODRAFT_68503</name>
</gene>
<keyword evidence="1" id="KW-0862">Zinc</keyword>
<keyword evidence="1" id="KW-0863">Zinc-finger</keyword>
<dbReference type="STRING" id="796925.A0A137PE35"/>
<proteinExistence type="predicted"/>
<dbReference type="Gene3D" id="4.10.60.10">
    <property type="entry name" value="Zinc finger, CCHC-type"/>
    <property type="match status" value="1"/>
</dbReference>
<dbReference type="OrthoDB" id="425619at2759"/>
<keyword evidence="1" id="KW-0479">Metal-binding</keyword>
<dbReference type="Proteomes" id="UP000070444">
    <property type="component" value="Unassembled WGS sequence"/>
</dbReference>
<dbReference type="AlphaFoldDB" id="A0A137PE35"/>
<dbReference type="PROSITE" id="PS50158">
    <property type="entry name" value="ZF_CCHC"/>
    <property type="match status" value="1"/>
</dbReference>
<feature type="compositionally biased region" description="Acidic residues" evidence="2">
    <location>
        <begin position="1"/>
        <end position="11"/>
    </location>
</feature>
<dbReference type="SUPFAM" id="SSF57756">
    <property type="entry name" value="Retrovirus zinc finger-like domains"/>
    <property type="match status" value="1"/>
</dbReference>
<organism evidence="4 5">
    <name type="scientific">Conidiobolus coronatus (strain ATCC 28846 / CBS 209.66 / NRRL 28638)</name>
    <name type="common">Delacroixia coronata</name>
    <dbReference type="NCBI Taxonomy" id="796925"/>
    <lineage>
        <taxon>Eukaryota</taxon>
        <taxon>Fungi</taxon>
        <taxon>Fungi incertae sedis</taxon>
        <taxon>Zoopagomycota</taxon>
        <taxon>Entomophthoromycotina</taxon>
        <taxon>Entomophthoromycetes</taxon>
        <taxon>Entomophthorales</taxon>
        <taxon>Ancylistaceae</taxon>
        <taxon>Conidiobolus</taxon>
    </lineage>
</organism>
<feature type="compositionally biased region" description="Low complexity" evidence="2">
    <location>
        <begin position="14"/>
        <end position="28"/>
    </location>
</feature>
<evidence type="ECO:0000313" key="5">
    <source>
        <dbReference type="Proteomes" id="UP000070444"/>
    </source>
</evidence>
<feature type="region of interest" description="Disordered" evidence="2">
    <location>
        <begin position="63"/>
        <end position="126"/>
    </location>
</feature>
<dbReference type="InterPro" id="IPR001878">
    <property type="entry name" value="Znf_CCHC"/>
</dbReference>
<dbReference type="Gene3D" id="2.40.70.10">
    <property type="entry name" value="Acid Proteases"/>
    <property type="match status" value="1"/>
</dbReference>
<evidence type="ECO:0000313" key="4">
    <source>
        <dbReference type="EMBL" id="KXN73269.1"/>
    </source>
</evidence>
<evidence type="ECO:0000256" key="2">
    <source>
        <dbReference type="SAM" id="MobiDB-lite"/>
    </source>
</evidence>
<dbReference type="CDD" id="cd00303">
    <property type="entry name" value="retropepsin_like"/>
    <property type="match status" value="1"/>
</dbReference>